<dbReference type="PANTHER" id="PTHR30501">
    <property type="entry name" value="UPF0597 PROTEIN YHAM"/>
    <property type="match status" value="1"/>
</dbReference>
<evidence type="ECO:0000313" key="4">
    <source>
        <dbReference type="Proteomes" id="UP000184127"/>
    </source>
</evidence>
<dbReference type="PIRSF" id="PIRSF006054">
    <property type="entry name" value="UCP006054"/>
    <property type="match status" value="1"/>
</dbReference>
<dbReference type="PANTHER" id="PTHR30501:SF2">
    <property type="entry name" value="UPF0597 PROTEIN YHAM"/>
    <property type="match status" value="1"/>
</dbReference>
<sequence length="427" mass="45908">MKDYKYLLRVLKQQVKPALGCTEPVAVAWAVAKACRELKGRVEKINIIVSLNLYKNGMAVGIPGTKERGLEIAAALGAISGDPNKDLEVLEGVKEEDVKKARKLVEEGRVQVTANKKLHGIYIDCEVKSLQEKVRVIVEGGHTNLTAIYHNDELIWQQPKTEEEEEASLSGWTIKEIREKVLEIPVEELEFLMDGVNMNLKVAELGLKNRLGLKVGATLKDLMEEGLLDDNVINRAKMLSAAAADARMSGIKEPVMSSAGSGNHGIGAIIPLAVMAQENNWTKDKLLRAVALSHLVTYYIKEYTGKLSPICGCSIAAGVGAGASIVWGLGGDDRAIEAVIKNIIGDLAGMVCDGAKGGCALKLTTSTGKAITAAYLALRGVSIEASDGIIGKTAEDTIENLGRLSREGMAQADEVILDIMLEKNKRL</sequence>
<reference evidence="4" key="1">
    <citation type="submission" date="2016-11" db="EMBL/GenBank/DDBJ databases">
        <authorList>
            <person name="Varghese N."/>
            <person name="Submissions S."/>
        </authorList>
    </citation>
    <scope>NUCLEOTIDE SEQUENCE [LARGE SCALE GENOMIC DNA]</scope>
    <source>
        <strain evidence="4">DSM 18761</strain>
    </source>
</reference>
<dbReference type="InterPro" id="IPR005130">
    <property type="entry name" value="Ser_deHydtase-like_asu"/>
</dbReference>
<dbReference type="EMBL" id="FQUR01000007">
    <property type="protein sequence ID" value="SHE46113.1"/>
    <property type="molecule type" value="Genomic_DNA"/>
</dbReference>
<dbReference type="Pfam" id="PF03313">
    <property type="entry name" value="SDH_alpha"/>
    <property type="match status" value="1"/>
</dbReference>
<dbReference type="GO" id="GO:0019450">
    <property type="term" value="P:L-cysteine catabolic process to pyruvate"/>
    <property type="evidence" value="ECO:0007669"/>
    <property type="project" value="TreeGrafter"/>
</dbReference>
<dbReference type="InterPro" id="IPR021144">
    <property type="entry name" value="UPF0597"/>
</dbReference>
<keyword evidence="4" id="KW-1185">Reference proteome</keyword>
<evidence type="ECO:0000259" key="2">
    <source>
        <dbReference type="Pfam" id="PF03313"/>
    </source>
</evidence>
<evidence type="ECO:0000313" key="3">
    <source>
        <dbReference type="EMBL" id="SHE46113.1"/>
    </source>
</evidence>
<comment type="similarity">
    <text evidence="1">Belongs to the UPF0597 family.</text>
</comment>
<dbReference type="AlphaFoldDB" id="A0A1M4TNU5"/>
<dbReference type="GO" id="GO:0080146">
    <property type="term" value="F:L-cysteine desulfhydrase activity"/>
    <property type="evidence" value="ECO:0007669"/>
    <property type="project" value="TreeGrafter"/>
</dbReference>
<protein>
    <recommendedName>
        <fullName evidence="1">UPF0597 protein SAMN02745195_00429</fullName>
    </recommendedName>
</protein>
<proteinExistence type="inferred from homology"/>
<name>A0A1M4TNU5_9THEO</name>
<feature type="domain" description="Serine dehydratase-like alpha subunit" evidence="2">
    <location>
        <begin position="85"/>
        <end position="417"/>
    </location>
</feature>
<dbReference type="HAMAP" id="MF_01845">
    <property type="entry name" value="UPF0597"/>
    <property type="match status" value="1"/>
</dbReference>
<dbReference type="RefSeq" id="WP_072967074.1">
    <property type="nucleotide sequence ID" value="NZ_FQUR01000007.1"/>
</dbReference>
<evidence type="ECO:0000256" key="1">
    <source>
        <dbReference type="HAMAP-Rule" id="MF_01845"/>
    </source>
</evidence>
<accession>A0A1M4TNU5</accession>
<gene>
    <name evidence="3" type="ORF">SAMN02745195_00429</name>
</gene>
<organism evidence="3 4">
    <name type="scientific">Thermoanaerobacter uzonensis DSM 18761</name>
    <dbReference type="NCBI Taxonomy" id="1123369"/>
    <lineage>
        <taxon>Bacteria</taxon>
        <taxon>Bacillati</taxon>
        <taxon>Bacillota</taxon>
        <taxon>Clostridia</taxon>
        <taxon>Thermoanaerobacterales</taxon>
        <taxon>Thermoanaerobacteraceae</taxon>
        <taxon>Thermoanaerobacter</taxon>
    </lineage>
</organism>
<dbReference type="Proteomes" id="UP000184127">
    <property type="component" value="Unassembled WGS sequence"/>
</dbReference>